<protein>
    <submittedName>
        <fullName evidence="1">Uncharacterized protein</fullName>
    </submittedName>
</protein>
<evidence type="ECO:0000313" key="1">
    <source>
        <dbReference type="EMBL" id="GMR39990.1"/>
    </source>
</evidence>
<keyword evidence="2" id="KW-1185">Reference proteome</keyword>
<dbReference type="AlphaFoldDB" id="A0AAN4ZN00"/>
<dbReference type="EMBL" id="BTRK01000003">
    <property type="protein sequence ID" value="GMR39990.1"/>
    <property type="molecule type" value="Genomic_DNA"/>
</dbReference>
<comment type="caution">
    <text evidence="1">The sequence shown here is derived from an EMBL/GenBank/DDBJ whole genome shotgun (WGS) entry which is preliminary data.</text>
</comment>
<proteinExistence type="predicted"/>
<organism evidence="1 2">
    <name type="scientific">Pristionchus mayeri</name>
    <dbReference type="NCBI Taxonomy" id="1317129"/>
    <lineage>
        <taxon>Eukaryota</taxon>
        <taxon>Metazoa</taxon>
        <taxon>Ecdysozoa</taxon>
        <taxon>Nematoda</taxon>
        <taxon>Chromadorea</taxon>
        <taxon>Rhabditida</taxon>
        <taxon>Rhabditina</taxon>
        <taxon>Diplogasteromorpha</taxon>
        <taxon>Diplogasteroidea</taxon>
        <taxon>Neodiplogasteridae</taxon>
        <taxon>Pristionchus</taxon>
    </lineage>
</organism>
<name>A0AAN4ZN00_9BILA</name>
<accession>A0AAN4ZN00</accession>
<gene>
    <name evidence="1" type="ORF">PMAYCL1PPCAC_10185</name>
</gene>
<sequence length="102" mass="11483">TELISTVTQHAVSAIHLTIEDQRENLIDTEFFVSGLVDCTADGSLSTTAYDWDGLLNQPRSFWEGMVAKLAQPTRAASYRERISTACSRCDVYEKTFTWKCL</sequence>
<dbReference type="Proteomes" id="UP001328107">
    <property type="component" value="Unassembled WGS sequence"/>
</dbReference>
<feature type="non-terminal residue" evidence="1">
    <location>
        <position position="1"/>
    </location>
</feature>
<evidence type="ECO:0000313" key="2">
    <source>
        <dbReference type="Proteomes" id="UP001328107"/>
    </source>
</evidence>
<reference evidence="2" key="1">
    <citation type="submission" date="2022-10" db="EMBL/GenBank/DDBJ databases">
        <title>Genome assembly of Pristionchus species.</title>
        <authorList>
            <person name="Yoshida K."/>
            <person name="Sommer R.J."/>
        </authorList>
    </citation>
    <scope>NUCLEOTIDE SEQUENCE [LARGE SCALE GENOMIC DNA]</scope>
    <source>
        <strain evidence="2">RS5460</strain>
    </source>
</reference>